<dbReference type="SUPFAM" id="SSF54593">
    <property type="entry name" value="Glyoxalase/Bleomycin resistance protein/Dihydroxybiphenyl dioxygenase"/>
    <property type="match status" value="1"/>
</dbReference>
<evidence type="ECO:0000259" key="2">
    <source>
        <dbReference type="PROSITE" id="PS51819"/>
    </source>
</evidence>
<dbReference type="STRING" id="662479.C440_01983"/>
<dbReference type="Gene3D" id="3.10.180.10">
    <property type="entry name" value="2,3-Dihydroxybiphenyl 1,2-Dioxygenase, domain 1"/>
    <property type="match status" value="1"/>
</dbReference>
<dbReference type="InterPro" id="IPR037523">
    <property type="entry name" value="VOC_core"/>
</dbReference>
<dbReference type="GO" id="GO:0046872">
    <property type="term" value="F:metal ion binding"/>
    <property type="evidence" value="ECO:0007669"/>
    <property type="project" value="UniProtKB-KW"/>
</dbReference>
<gene>
    <name evidence="3" type="ORF">C440_01983</name>
</gene>
<dbReference type="GO" id="GO:0004493">
    <property type="term" value="F:methylmalonyl-CoA epimerase activity"/>
    <property type="evidence" value="ECO:0007669"/>
    <property type="project" value="TreeGrafter"/>
</dbReference>
<comment type="caution">
    <text evidence="3">The sequence shown here is derived from an EMBL/GenBank/DDBJ whole genome shotgun (WGS) entry which is preliminary data.</text>
</comment>
<sequence>MRYGLVASNPSIPRSVSLLGPIHHLECASRVTPNEAVFTTCTRRETVTSLSAHHVGITVRNLEPMVEFYRDVLGFSVIDRFEVGGEAFAAAVDVADATGRFAHLDAGDVRVELVEYNPVGDDRPDSTLNQPGATHLGLSVPDVDAVIDEFPPGVETLSEPRTTASGTRIVFVRDPEGNLVELLDA</sequence>
<dbReference type="GO" id="GO:0046491">
    <property type="term" value="P:L-methylmalonyl-CoA metabolic process"/>
    <property type="evidence" value="ECO:0007669"/>
    <property type="project" value="TreeGrafter"/>
</dbReference>
<dbReference type="Proteomes" id="UP000011550">
    <property type="component" value="Unassembled WGS sequence"/>
</dbReference>
<evidence type="ECO:0000256" key="1">
    <source>
        <dbReference type="ARBA" id="ARBA00022723"/>
    </source>
</evidence>
<name>M0IQ74_9EURY</name>
<proteinExistence type="predicted"/>
<accession>M0IQ74</accession>
<dbReference type="OrthoDB" id="275292at2157"/>
<evidence type="ECO:0000313" key="4">
    <source>
        <dbReference type="Proteomes" id="UP000011550"/>
    </source>
</evidence>
<dbReference type="PATRIC" id="fig|662479.7.peg.409"/>
<dbReference type="EMBL" id="AOLN01000004">
    <property type="protein sequence ID" value="ELZ97978.1"/>
    <property type="molecule type" value="Genomic_DNA"/>
</dbReference>
<feature type="domain" description="VOC" evidence="2">
    <location>
        <begin position="51"/>
        <end position="185"/>
    </location>
</feature>
<reference evidence="3 4" key="1">
    <citation type="journal article" date="2014" name="PLoS Genet.">
        <title>Phylogenetically driven sequencing of extremely halophilic archaea reveals strategies for static and dynamic osmo-response.</title>
        <authorList>
            <person name="Becker E.A."/>
            <person name="Seitzer P.M."/>
            <person name="Tritt A."/>
            <person name="Larsen D."/>
            <person name="Krusor M."/>
            <person name="Yao A.I."/>
            <person name="Wu D."/>
            <person name="Madern D."/>
            <person name="Eisen J.A."/>
            <person name="Darling A.E."/>
            <person name="Facciotti M.T."/>
        </authorList>
    </citation>
    <scope>NUCLEOTIDE SEQUENCE [LARGE SCALE GENOMIC DNA]</scope>
    <source>
        <strain evidence="3 4">ATCC BAA-1512</strain>
    </source>
</reference>
<evidence type="ECO:0000313" key="3">
    <source>
        <dbReference type="EMBL" id="ELZ97978.1"/>
    </source>
</evidence>
<dbReference type="PANTHER" id="PTHR43048:SF6">
    <property type="entry name" value="BLR8189 PROTEIN"/>
    <property type="match status" value="1"/>
</dbReference>
<dbReference type="InterPro" id="IPR029068">
    <property type="entry name" value="Glyas_Bleomycin-R_OHBP_Dase"/>
</dbReference>
<dbReference type="InterPro" id="IPR004360">
    <property type="entry name" value="Glyas_Fos-R_dOase_dom"/>
</dbReference>
<dbReference type="PROSITE" id="PS51819">
    <property type="entry name" value="VOC"/>
    <property type="match status" value="1"/>
</dbReference>
<dbReference type="AlphaFoldDB" id="M0IQ74"/>
<organism evidence="3 4">
    <name type="scientific">Haloferax mucosum ATCC BAA-1512</name>
    <dbReference type="NCBI Taxonomy" id="662479"/>
    <lineage>
        <taxon>Archaea</taxon>
        <taxon>Methanobacteriati</taxon>
        <taxon>Methanobacteriota</taxon>
        <taxon>Stenosarchaea group</taxon>
        <taxon>Halobacteria</taxon>
        <taxon>Halobacteriales</taxon>
        <taxon>Haloferacaceae</taxon>
        <taxon>Haloferax</taxon>
    </lineage>
</organism>
<keyword evidence="1" id="KW-0479">Metal-binding</keyword>
<dbReference type="PANTHER" id="PTHR43048">
    <property type="entry name" value="METHYLMALONYL-COA EPIMERASE"/>
    <property type="match status" value="1"/>
</dbReference>
<protein>
    <recommendedName>
        <fullName evidence="2">VOC domain-containing protein</fullName>
    </recommendedName>
</protein>
<keyword evidence="4" id="KW-1185">Reference proteome</keyword>
<dbReference type="InterPro" id="IPR051785">
    <property type="entry name" value="MMCE/EMCE_epimerase"/>
</dbReference>
<dbReference type="Pfam" id="PF00903">
    <property type="entry name" value="Glyoxalase"/>
    <property type="match status" value="1"/>
</dbReference>